<dbReference type="PROSITE" id="PS50943">
    <property type="entry name" value="HTH_CROC1"/>
    <property type="match status" value="1"/>
</dbReference>
<feature type="domain" description="HTH cro/C1-type" evidence="2">
    <location>
        <begin position="14"/>
        <end position="68"/>
    </location>
</feature>
<sequence>MGEEKELYEIGDRIKRLRRSRGISQMCFAEEVGVSEKTISRVENGTTAINILMLLKMTKVLDVKLEEIVGRP</sequence>
<dbReference type="GO" id="GO:0003677">
    <property type="term" value="F:DNA binding"/>
    <property type="evidence" value="ECO:0007669"/>
    <property type="project" value="UniProtKB-KW"/>
</dbReference>
<evidence type="ECO:0000256" key="1">
    <source>
        <dbReference type="ARBA" id="ARBA00023125"/>
    </source>
</evidence>
<evidence type="ECO:0000313" key="3">
    <source>
        <dbReference type="EMBL" id="HJB28980.1"/>
    </source>
</evidence>
<organism evidence="3 4">
    <name type="scientific">Candidatus Blautia faecavium</name>
    <dbReference type="NCBI Taxonomy" id="2838487"/>
    <lineage>
        <taxon>Bacteria</taxon>
        <taxon>Bacillati</taxon>
        <taxon>Bacillota</taxon>
        <taxon>Clostridia</taxon>
        <taxon>Lachnospirales</taxon>
        <taxon>Lachnospiraceae</taxon>
        <taxon>Blautia</taxon>
    </lineage>
</organism>
<dbReference type="AlphaFoldDB" id="A0A9D2RXK8"/>
<dbReference type="Proteomes" id="UP000823842">
    <property type="component" value="Unassembled WGS sequence"/>
</dbReference>
<dbReference type="EMBL" id="DWYZ01000173">
    <property type="protein sequence ID" value="HJB28980.1"/>
    <property type="molecule type" value="Genomic_DNA"/>
</dbReference>
<reference evidence="3" key="1">
    <citation type="journal article" date="2021" name="PeerJ">
        <title>Extensive microbial diversity within the chicken gut microbiome revealed by metagenomics and culture.</title>
        <authorList>
            <person name="Gilroy R."/>
            <person name="Ravi A."/>
            <person name="Getino M."/>
            <person name="Pursley I."/>
            <person name="Horton D.L."/>
            <person name="Alikhan N.F."/>
            <person name="Baker D."/>
            <person name="Gharbi K."/>
            <person name="Hall N."/>
            <person name="Watson M."/>
            <person name="Adriaenssens E.M."/>
            <person name="Foster-Nyarko E."/>
            <person name="Jarju S."/>
            <person name="Secka A."/>
            <person name="Antonio M."/>
            <person name="Oren A."/>
            <person name="Chaudhuri R.R."/>
            <person name="La Ragione R."/>
            <person name="Hildebrand F."/>
            <person name="Pallen M.J."/>
        </authorList>
    </citation>
    <scope>NUCLEOTIDE SEQUENCE</scope>
    <source>
        <strain evidence="3">ChiSjej1B19-5720</strain>
    </source>
</reference>
<dbReference type="SMART" id="SM00530">
    <property type="entry name" value="HTH_XRE"/>
    <property type="match status" value="1"/>
</dbReference>
<name>A0A9D2RXK8_9FIRM</name>
<dbReference type="PANTHER" id="PTHR46558">
    <property type="entry name" value="TRACRIPTIONAL REGULATORY PROTEIN-RELATED-RELATED"/>
    <property type="match status" value="1"/>
</dbReference>
<proteinExistence type="predicted"/>
<keyword evidence="1" id="KW-0238">DNA-binding</keyword>
<protein>
    <submittedName>
        <fullName evidence="3">Helix-turn-helix transcriptional regulator</fullName>
    </submittedName>
</protein>
<dbReference type="InterPro" id="IPR010982">
    <property type="entry name" value="Lambda_DNA-bd_dom_sf"/>
</dbReference>
<gene>
    <name evidence="3" type="ORF">IAA06_09350</name>
</gene>
<dbReference type="PANTHER" id="PTHR46558:SF11">
    <property type="entry name" value="HTH-TYPE TRANSCRIPTIONAL REGULATOR XRE"/>
    <property type="match status" value="1"/>
</dbReference>
<dbReference type="Gene3D" id="1.10.260.40">
    <property type="entry name" value="lambda repressor-like DNA-binding domains"/>
    <property type="match status" value="1"/>
</dbReference>
<dbReference type="InterPro" id="IPR001387">
    <property type="entry name" value="Cro/C1-type_HTH"/>
</dbReference>
<evidence type="ECO:0000313" key="4">
    <source>
        <dbReference type="Proteomes" id="UP000823842"/>
    </source>
</evidence>
<dbReference type="SUPFAM" id="SSF47413">
    <property type="entry name" value="lambda repressor-like DNA-binding domains"/>
    <property type="match status" value="1"/>
</dbReference>
<reference evidence="3" key="2">
    <citation type="submission" date="2021-04" db="EMBL/GenBank/DDBJ databases">
        <authorList>
            <person name="Gilroy R."/>
        </authorList>
    </citation>
    <scope>NUCLEOTIDE SEQUENCE</scope>
    <source>
        <strain evidence="3">ChiSjej1B19-5720</strain>
    </source>
</reference>
<accession>A0A9D2RXK8</accession>
<evidence type="ECO:0000259" key="2">
    <source>
        <dbReference type="PROSITE" id="PS50943"/>
    </source>
</evidence>
<dbReference type="CDD" id="cd00093">
    <property type="entry name" value="HTH_XRE"/>
    <property type="match status" value="1"/>
</dbReference>
<dbReference type="Pfam" id="PF01381">
    <property type="entry name" value="HTH_3"/>
    <property type="match status" value="1"/>
</dbReference>
<comment type="caution">
    <text evidence="3">The sequence shown here is derived from an EMBL/GenBank/DDBJ whole genome shotgun (WGS) entry which is preliminary data.</text>
</comment>